<dbReference type="InParanoid" id="F7DLW5"/>
<comment type="subcellular location">
    <subcellularLocation>
        <location evidence="1">Cytoplasm</location>
    </subcellularLocation>
</comment>
<dbReference type="GeneTree" id="ENSGT00940000161848"/>
<protein>
    <recommendedName>
        <fullName evidence="5">Sulfotransferase</fullName>
        <ecNumber evidence="5">2.8.2.-</ecNumber>
    </recommendedName>
</protein>
<dbReference type="Bgee" id="ENSOANG00000013685">
    <property type="expression patterns" value="Expressed in liver and 6 other cell types or tissues"/>
</dbReference>
<dbReference type="Ensembl" id="ENSOANT00000021582.3">
    <property type="protein sequence ID" value="ENSOANP00000021579.3"/>
    <property type="gene ID" value="ENSOANG00000013685.4"/>
</dbReference>
<dbReference type="Pfam" id="PF00685">
    <property type="entry name" value="Sulfotransfer_1"/>
    <property type="match status" value="1"/>
</dbReference>
<evidence type="ECO:0000256" key="4">
    <source>
        <dbReference type="ARBA" id="ARBA00022679"/>
    </source>
</evidence>
<evidence type="ECO:0000259" key="6">
    <source>
        <dbReference type="Pfam" id="PF00685"/>
    </source>
</evidence>
<dbReference type="EC" id="2.8.2.-" evidence="5"/>
<evidence type="ECO:0000313" key="8">
    <source>
        <dbReference type="Proteomes" id="UP000002279"/>
    </source>
</evidence>
<dbReference type="GO" id="GO:0051923">
    <property type="term" value="P:sulfation"/>
    <property type="evidence" value="ECO:0000318"/>
    <property type="project" value="GO_Central"/>
</dbReference>
<dbReference type="PANTHER" id="PTHR11783">
    <property type="entry name" value="SULFOTRANSFERASE SULT"/>
    <property type="match status" value="1"/>
</dbReference>
<accession>F7DLW5</accession>
<dbReference type="RefSeq" id="XP_007667400.2">
    <property type="nucleotide sequence ID" value="XM_007669210.4"/>
</dbReference>
<evidence type="ECO:0000256" key="5">
    <source>
        <dbReference type="RuleBase" id="RU361155"/>
    </source>
</evidence>
<dbReference type="GO" id="GO:0004062">
    <property type="term" value="F:aryl sulfotransferase activity"/>
    <property type="evidence" value="ECO:0000318"/>
    <property type="project" value="GO_Central"/>
</dbReference>
<evidence type="ECO:0000256" key="1">
    <source>
        <dbReference type="ARBA" id="ARBA00004496"/>
    </source>
</evidence>
<reference evidence="7" key="3">
    <citation type="submission" date="2025-09" db="UniProtKB">
        <authorList>
            <consortium name="Ensembl"/>
        </authorList>
    </citation>
    <scope>IDENTIFICATION</scope>
    <source>
        <strain evidence="7">Glennie</strain>
    </source>
</reference>
<dbReference type="RefSeq" id="XP_001510100.2">
    <property type="nucleotide sequence ID" value="XM_001510050.5"/>
</dbReference>
<dbReference type="OrthoDB" id="205623at2759"/>
<keyword evidence="8" id="KW-1185">Reference proteome</keyword>
<dbReference type="GO" id="GO:0030855">
    <property type="term" value="P:epithelial cell differentiation"/>
    <property type="evidence" value="ECO:0007669"/>
    <property type="project" value="Ensembl"/>
</dbReference>
<organism evidence="7 8">
    <name type="scientific">Ornithorhynchus anatinus</name>
    <name type="common">Duckbill platypus</name>
    <dbReference type="NCBI Taxonomy" id="9258"/>
    <lineage>
        <taxon>Eukaryota</taxon>
        <taxon>Metazoa</taxon>
        <taxon>Chordata</taxon>
        <taxon>Craniata</taxon>
        <taxon>Vertebrata</taxon>
        <taxon>Euteleostomi</taxon>
        <taxon>Mammalia</taxon>
        <taxon>Monotremata</taxon>
        <taxon>Ornithorhynchidae</taxon>
        <taxon>Ornithorhynchus</taxon>
    </lineage>
</organism>
<evidence type="ECO:0000256" key="3">
    <source>
        <dbReference type="ARBA" id="ARBA00022490"/>
    </source>
</evidence>
<dbReference type="GO" id="GO:0050427">
    <property type="term" value="P:3'-phosphoadenosine 5'-phosphosulfate metabolic process"/>
    <property type="evidence" value="ECO:0007669"/>
    <property type="project" value="Ensembl"/>
</dbReference>
<evidence type="ECO:0000256" key="2">
    <source>
        <dbReference type="ARBA" id="ARBA00005771"/>
    </source>
</evidence>
<dbReference type="GO" id="GO:0006068">
    <property type="term" value="P:ethanol catabolic process"/>
    <property type="evidence" value="ECO:0007669"/>
    <property type="project" value="Ensembl"/>
</dbReference>
<dbReference type="AlphaFoldDB" id="F7DLW5"/>
<dbReference type="HOGENOM" id="CLU_027239_1_2_1"/>
<dbReference type="FunFam" id="3.40.50.300:FF:000433">
    <property type="entry name" value="Estrogen sulfotransferase"/>
    <property type="match status" value="1"/>
</dbReference>
<dbReference type="FunCoup" id="F7DLW5">
    <property type="interactions" value="254"/>
</dbReference>
<reference evidence="7 8" key="1">
    <citation type="journal article" date="2008" name="Nature">
        <title>Genome analysis of the platypus reveals unique signatures of evolution.</title>
        <authorList>
            <person name="Warren W.C."/>
            <person name="Hillier L.W."/>
            <person name="Marshall Graves J.A."/>
            <person name="Birney E."/>
            <person name="Ponting C.P."/>
            <person name="Grutzner F."/>
            <person name="Belov K."/>
            <person name="Miller W."/>
            <person name="Clarke L."/>
            <person name="Chinwalla A.T."/>
            <person name="Yang S.P."/>
            <person name="Heger A."/>
            <person name="Locke D.P."/>
            <person name="Miethke P."/>
            <person name="Waters P.D."/>
            <person name="Veyrunes F."/>
            <person name="Fulton L."/>
            <person name="Fulton B."/>
            <person name="Graves T."/>
            <person name="Wallis J."/>
            <person name="Puente X.S."/>
            <person name="Lopez-Otin C."/>
            <person name="Ordonez G.R."/>
            <person name="Eichler E.E."/>
            <person name="Chen L."/>
            <person name="Cheng Z."/>
            <person name="Deakin J.E."/>
            <person name="Alsop A."/>
            <person name="Thompson K."/>
            <person name="Kirby P."/>
            <person name="Papenfuss A.T."/>
            <person name="Wakefield M.J."/>
            <person name="Olender T."/>
            <person name="Lancet D."/>
            <person name="Huttley G.A."/>
            <person name="Smit A.F."/>
            <person name="Pask A."/>
            <person name="Temple-Smith P."/>
            <person name="Batzer M.A."/>
            <person name="Walker J.A."/>
            <person name="Konkel M.K."/>
            <person name="Harris R.S."/>
            <person name="Whittington C.M."/>
            <person name="Wong E.S."/>
            <person name="Gemmell N.J."/>
            <person name="Buschiazzo E."/>
            <person name="Vargas Jentzsch I.M."/>
            <person name="Merkel A."/>
            <person name="Schmitz J."/>
            <person name="Zemann A."/>
            <person name="Churakov G."/>
            <person name="Kriegs J.O."/>
            <person name="Brosius J."/>
            <person name="Murchison E.P."/>
            <person name="Sachidanandam R."/>
            <person name="Smith C."/>
            <person name="Hannon G.J."/>
            <person name="Tsend-Ayush E."/>
            <person name="McMillan D."/>
            <person name="Attenborough R."/>
            <person name="Rens W."/>
            <person name="Ferguson-Smith M."/>
            <person name="Lefevre C.M."/>
            <person name="Sharp J.A."/>
            <person name="Nicholas K.R."/>
            <person name="Ray D.A."/>
            <person name="Kube M."/>
            <person name="Reinhardt R."/>
            <person name="Pringle T.H."/>
            <person name="Taylor J."/>
            <person name="Jones R.C."/>
            <person name="Nixon B."/>
            <person name="Dacheux J.L."/>
            <person name="Niwa H."/>
            <person name="Sekita Y."/>
            <person name="Huang X."/>
            <person name="Stark A."/>
            <person name="Kheradpour P."/>
            <person name="Kellis M."/>
            <person name="Flicek P."/>
            <person name="Chen Y."/>
            <person name="Webber C."/>
            <person name="Hardison R."/>
            <person name="Nelson J."/>
            <person name="Hallsworth-Pepin K."/>
            <person name="Delehaunty K."/>
            <person name="Markovic C."/>
            <person name="Minx P."/>
            <person name="Feng Y."/>
            <person name="Kremitzki C."/>
            <person name="Mitreva M."/>
            <person name="Glasscock J."/>
            <person name="Wylie T."/>
            <person name="Wohldmann P."/>
            <person name="Thiru P."/>
            <person name="Nhan M.N."/>
            <person name="Pohl C.S."/>
            <person name="Smith S.M."/>
            <person name="Hou S."/>
            <person name="Nefedov M."/>
            <person name="de Jong P.J."/>
            <person name="Renfree M.B."/>
            <person name="Mardis E.R."/>
            <person name="Wilson R.K."/>
        </authorList>
    </citation>
    <scope>NUCLEOTIDE SEQUENCE [LARGE SCALE GENOMIC DNA]</scope>
    <source>
        <strain evidence="7 8">Glennie</strain>
    </source>
</reference>
<comment type="similarity">
    <text evidence="2 5">Belongs to the sulfotransferase 1 family.</text>
</comment>
<dbReference type="InterPro" id="IPR000863">
    <property type="entry name" value="Sulfotransferase_dom"/>
</dbReference>
<feature type="domain" description="Sulfotransferase" evidence="6">
    <location>
        <begin position="38"/>
        <end position="286"/>
    </location>
</feature>
<dbReference type="InterPro" id="IPR027417">
    <property type="entry name" value="P-loop_NTPase"/>
</dbReference>
<name>F7DLW5_ORNAN</name>
<dbReference type="CTD" id="27284"/>
<sequence>MSSLEGILRQDLKMVHGYPMILPFSSDWERIEQFQARPDDIVIATYPKSGTTWLSEIVDMVLNKGDVEKCERDFMSRKVPMLELSAPGQRLTGTEQLEKTPSPRLVKTHLPIDLLPKSFWTNRCKMFYLARNAKDVAISYYHFHQMNKLLPLPGTWEEFLEKYMAGKVAYGPWHEHVKSWWERKKDYPLLYLFYEDMKEDPKREIRKVMQFLGQDLDESVLDKIIRHTSFEAMKDNRFLNFTDLAIMDHSISPFMRKGMAGDWKNHFTMAQNEMFDADYRKKMAGTTLRFRSEI</sequence>
<gene>
    <name evidence="7" type="primary">SULT1B1</name>
</gene>
<dbReference type="GO" id="GO:0006805">
    <property type="term" value="P:xenobiotic metabolic process"/>
    <property type="evidence" value="ECO:0007669"/>
    <property type="project" value="Ensembl"/>
</dbReference>
<dbReference type="OMA" id="IIYLCRE"/>
<dbReference type="STRING" id="9258.ENSOANP00000021579"/>
<keyword evidence="4 5" id="KW-0808">Transferase</keyword>
<evidence type="ECO:0000313" key="7">
    <source>
        <dbReference type="Ensembl" id="ENSOANP00000021579.3"/>
    </source>
</evidence>
<dbReference type="Gene3D" id="3.40.50.300">
    <property type="entry name" value="P-loop containing nucleotide triphosphate hydrolases"/>
    <property type="match status" value="1"/>
</dbReference>
<dbReference type="GO" id="GO:0005737">
    <property type="term" value="C:cytoplasm"/>
    <property type="evidence" value="ECO:0000318"/>
    <property type="project" value="GO_Central"/>
</dbReference>
<keyword evidence="3" id="KW-0963">Cytoplasm</keyword>
<reference evidence="7" key="2">
    <citation type="submission" date="2025-08" db="UniProtKB">
        <authorList>
            <consortium name="Ensembl"/>
        </authorList>
    </citation>
    <scope>IDENTIFICATION</scope>
    <source>
        <strain evidence="7">Glennie</strain>
    </source>
</reference>
<dbReference type="SUPFAM" id="SSF52540">
    <property type="entry name" value="P-loop containing nucleoside triphosphate hydrolases"/>
    <property type="match status" value="1"/>
</dbReference>
<dbReference type="GO" id="GO:0009812">
    <property type="term" value="P:flavonoid metabolic process"/>
    <property type="evidence" value="ECO:0007669"/>
    <property type="project" value="Ensembl"/>
</dbReference>
<proteinExistence type="inferred from homology"/>
<dbReference type="GO" id="GO:0042403">
    <property type="term" value="P:thyroid hormone metabolic process"/>
    <property type="evidence" value="ECO:0007669"/>
    <property type="project" value="Ensembl"/>
</dbReference>
<dbReference type="KEGG" id="oaa:100078853"/>
<dbReference type="Proteomes" id="UP000002279">
    <property type="component" value="Chromosome 10"/>
</dbReference>
<dbReference type="GeneID" id="100078853"/>
<dbReference type="eggNOG" id="KOG1584">
    <property type="taxonomic scope" value="Eukaryota"/>
</dbReference>